<gene>
    <name evidence="2" type="ORF">OC842_004775</name>
</gene>
<accession>A0AAN6GDL4</accession>
<keyword evidence="3" id="KW-1185">Reference proteome</keyword>
<reference evidence="2" key="1">
    <citation type="journal article" date="2023" name="PhytoFront">
        <title>Draft Genome Resources of Seven Strains of Tilletia horrida, Causal Agent of Kernel Smut of Rice.</title>
        <authorList>
            <person name="Khanal S."/>
            <person name="Antony Babu S."/>
            <person name="Zhou X.G."/>
        </authorList>
    </citation>
    <scope>NUCLEOTIDE SEQUENCE</scope>
    <source>
        <strain evidence="2">TX3</strain>
    </source>
</reference>
<dbReference type="Proteomes" id="UP001176521">
    <property type="component" value="Unassembled WGS sequence"/>
</dbReference>
<feature type="compositionally biased region" description="Acidic residues" evidence="1">
    <location>
        <begin position="94"/>
        <end position="120"/>
    </location>
</feature>
<protein>
    <submittedName>
        <fullName evidence="2">Uncharacterized protein</fullName>
    </submittedName>
</protein>
<feature type="compositionally biased region" description="Gly residues" evidence="1">
    <location>
        <begin position="81"/>
        <end position="92"/>
    </location>
</feature>
<organism evidence="2 3">
    <name type="scientific">Tilletia horrida</name>
    <dbReference type="NCBI Taxonomy" id="155126"/>
    <lineage>
        <taxon>Eukaryota</taxon>
        <taxon>Fungi</taxon>
        <taxon>Dikarya</taxon>
        <taxon>Basidiomycota</taxon>
        <taxon>Ustilaginomycotina</taxon>
        <taxon>Exobasidiomycetes</taxon>
        <taxon>Tilletiales</taxon>
        <taxon>Tilletiaceae</taxon>
        <taxon>Tilletia</taxon>
    </lineage>
</organism>
<feature type="region of interest" description="Disordered" evidence="1">
    <location>
        <begin position="1"/>
        <end position="21"/>
    </location>
</feature>
<name>A0AAN6GDL4_9BASI</name>
<feature type="compositionally biased region" description="Basic residues" evidence="1">
    <location>
        <begin position="61"/>
        <end position="72"/>
    </location>
</feature>
<feature type="region of interest" description="Disordered" evidence="1">
    <location>
        <begin position="200"/>
        <end position="234"/>
    </location>
</feature>
<evidence type="ECO:0000256" key="1">
    <source>
        <dbReference type="SAM" id="MobiDB-lite"/>
    </source>
</evidence>
<evidence type="ECO:0000313" key="2">
    <source>
        <dbReference type="EMBL" id="KAK0527715.1"/>
    </source>
</evidence>
<feature type="compositionally biased region" description="Low complexity" evidence="1">
    <location>
        <begin position="152"/>
        <end position="163"/>
    </location>
</feature>
<feature type="compositionally biased region" description="Acidic residues" evidence="1">
    <location>
        <begin position="140"/>
        <end position="151"/>
    </location>
</feature>
<feature type="region of interest" description="Disordered" evidence="1">
    <location>
        <begin position="52"/>
        <end position="170"/>
    </location>
</feature>
<proteinExistence type="predicted"/>
<comment type="caution">
    <text evidence="2">The sequence shown here is derived from an EMBL/GenBank/DDBJ whole genome shotgun (WGS) entry which is preliminary data.</text>
</comment>
<evidence type="ECO:0000313" key="3">
    <source>
        <dbReference type="Proteomes" id="UP001176521"/>
    </source>
</evidence>
<dbReference type="EMBL" id="JAPDMQ010000299">
    <property type="protein sequence ID" value="KAK0527715.1"/>
    <property type="molecule type" value="Genomic_DNA"/>
</dbReference>
<sequence>MSQQDAPPEQQQQQQQQQLVPAGVVARPGIAHTTSYNSQLDFLLRGAALQAQDRAIVSSERRRKRSATSRRGAHVDSAQDGDGGAGGGGADAGEGADEDDFTTDESESELGDASSDDAAGDDSNHVRRRHRRRRGRGTGDDYEDDDDDDETSSVTSTDTASTAEAPELAFDPALTASTATLGPASGPLRTRIVPNLSTAPEEVGTAPAGAPFPYRAGFGDSQGDLDGSQAPDSARLRIPSGRLKRTPLRSWSGTFAPEGVADYALEEAATLYALASASSTTSHGVEPLDSTRVLCARQRSHLCIIRQSGAIFTQHAAPHGHLGPGSGHIQHA</sequence>
<feature type="compositionally biased region" description="Basic residues" evidence="1">
    <location>
        <begin position="126"/>
        <end position="136"/>
    </location>
</feature>
<dbReference type="AlphaFoldDB" id="A0AAN6GDL4"/>